<dbReference type="PANTHER" id="PTHR47055:SF3">
    <property type="entry name" value="PHORBOL-ESTER_DAG-TYPE DOMAIN-CONTAINING PROTEIN"/>
    <property type="match status" value="1"/>
</dbReference>
<dbReference type="Pfam" id="PF13843">
    <property type="entry name" value="DDE_Tnp_1_7"/>
    <property type="match status" value="2"/>
</dbReference>
<reference evidence="2 3" key="1">
    <citation type="journal article" date="2024" name="BMC Genomics">
        <title>De novo assembly and annotation of Popillia japonica's genome with initial clues to its potential as an invasive pest.</title>
        <authorList>
            <person name="Cucini C."/>
            <person name="Boschi S."/>
            <person name="Funari R."/>
            <person name="Cardaioli E."/>
            <person name="Iannotti N."/>
            <person name="Marturano G."/>
            <person name="Paoli F."/>
            <person name="Bruttini M."/>
            <person name="Carapelli A."/>
            <person name="Frati F."/>
            <person name="Nardi F."/>
        </authorList>
    </citation>
    <scope>NUCLEOTIDE SEQUENCE [LARGE SCALE GENOMIC DNA]</scope>
    <source>
        <strain evidence="2">DMR45628</strain>
    </source>
</reference>
<dbReference type="InterPro" id="IPR052638">
    <property type="entry name" value="PiggyBac_TE-derived"/>
</dbReference>
<evidence type="ECO:0000313" key="3">
    <source>
        <dbReference type="Proteomes" id="UP001458880"/>
    </source>
</evidence>
<feature type="domain" description="PiggyBac transposable element-derived protein" evidence="1">
    <location>
        <begin position="293"/>
        <end position="409"/>
    </location>
</feature>
<feature type="domain" description="PiggyBac transposable element-derived protein" evidence="1">
    <location>
        <begin position="131"/>
        <end position="292"/>
    </location>
</feature>
<dbReference type="GO" id="GO:0043565">
    <property type="term" value="F:sequence-specific DNA binding"/>
    <property type="evidence" value="ECO:0007669"/>
    <property type="project" value="TreeGrafter"/>
</dbReference>
<dbReference type="EMBL" id="JASPKY010000156">
    <property type="protein sequence ID" value="KAK9729882.1"/>
    <property type="molecule type" value="Genomic_DNA"/>
</dbReference>
<evidence type="ECO:0000259" key="1">
    <source>
        <dbReference type="Pfam" id="PF13843"/>
    </source>
</evidence>
<gene>
    <name evidence="2" type="ORF">QE152_g15669</name>
</gene>
<comment type="caution">
    <text evidence="2">The sequence shown here is derived from an EMBL/GenBank/DDBJ whole genome shotgun (WGS) entry which is preliminary data.</text>
</comment>
<sequence length="425" mass="49581">MAFRSDYEQKRALSYKDLEEIIDNMSDIDDTDVVIIPPNVDELTDEEDIDDTEMCAPDSIPNDITGTFEVMNIGNGAACTELASEPTTSRAHSSKHQAVKWQKAYVPAKNQPNNLEEKAVRELQEQFGNHSPFELFSLFFDNTVLNAIVNYSKKYACCKNRHNFHMDMNDLRKWLGIVILSGYHCLPQMELYWSLDEDKGVPLVRKTMSRNRFRDIKQNIHLSDNTNLQKEDKFAKVRPLFDLLNERFLQFGIFSHNLSIDEQMVPYFGRHSAKMFIRGKPVRFGFKIWCLTLDEKGFYATGTIRENRTAKCLLETTKQIAKRDRGWFDAAYDKNSSIRMVRWNDNAVVTVASNIEEVEPIGNIKRYSRKEKREVQVKQPNIIEKYNSHMGGVDLHDNAIANYRIRIRDTNIEPRRRINNREEKY</sequence>
<proteinExistence type="predicted"/>
<dbReference type="Proteomes" id="UP001458880">
    <property type="component" value="Unassembled WGS sequence"/>
</dbReference>
<name>A0AAW1L4U3_POPJA</name>
<dbReference type="AlphaFoldDB" id="A0AAW1L4U3"/>
<dbReference type="PANTHER" id="PTHR47055">
    <property type="entry name" value="DDE_TNP_1_7 DOMAIN-CONTAINING PROTEIN"/>
    <property type="match status" value="1"/>
</dbReference>
<evidence type="ECO:0000313" key="2">
    <source>
        <dbReference type="EMBL" id="KAK9729882.1"/>
    </source>
</evidence>
<dbReference type="InterPro" id="IPR029526">
    <property type="entry name" value="PGBD"/>
</dbReference>
<organism evidence="2 3">
    <name type="scientific">Popillia japonica</name>
    <name type="common">Japanese beetle</name>
    <dbReference type="NCBI Taxonomy" id="7064"/>
    <lineage>
        <taxon>Eukaryota</taxon>
        <taxon>Metazoa</taxon>
        <taxon>Ecdysozoa</taxon>
        <taxon>Arthropoda</taxon>
        <taxon>Hexapoda</taxon>
        <taxon>Insecta</taxon>
        <taxon>Pterygota</taxon>
        <taxon>Neoptera</taxon>
        <taxon>Endopterygota</taxon>
        <taxon>Coleoptera</taxon>
        <taxon>Polyphaga</taxon>
        <taxon>Scarabaeiformia</taxon>
        <taxon>Scarabaeidae</taxon>
        <taxon>Rutelinae</taxon>
        <taxon>Popillia</taxon>
    </lineage>
</organism>
<accession>A0AAW1L4U3</accession>
<protein>
    <submittedName>
        <fullName evidence="2">Transposase IS4</fullName>
    </submittedName>
</protein>
<keyword evidence="3" id="KW-1185">Reference proteome</keyword>